<accession>V9PXG3</accession>
<sequence length="57" mass="6880">MPQMAPMMWLFFSLMTNLIFLLMIVLVTFDKFFFCYPEGEKKYSPKYKTCSKIFYGL</sequence>
<keyword evidence="1" id="KW-1133">Transmembrane helix</keyword>
<protein>
    <submittedName>
        <fullName evidence="2">ATP synthase subunit 8</fullName>
    </submittedName>
</protein>
<proteinExistence type="predicted"/>
<keyword evidence="2" id="KW-0496">Mitochondrion</keyword>
<geneLocation type="mitochondrion" evidence="2"/>
<dbReference type="AlphaFoldDB" id="V9PXG3"/>
<reference evidence="2" key="2">
    <citation type="journal article" date="2014" name="BMC Genomics">
        <title>Fragmented mitochondrial genomes of the rat lice, Polyplax asiatica and Polyplax spinulosa: intra-genus variation in fragmentation pattern and a possible link between the extent of fragmentation and the length of life cycle.</title>
        <authorList>
            <person name="Dong W.G."/>
            <person name="Song S."/>
            <person name="Jin D.C."/>
            <person name="Guo X.G."/>
            <person name="Shao R."/>
        </authorList>
    </citation>
    <scope>NUCLEOTIDE SEQUENCE</scope>
    <source>
        <strain evidence="2">301</strain>
    </source>
</reference>
<gene>
    <name evidence="2" type="primary">atp8</name>
</gene>
<evidence type="ECO:0000313" key="2">
    <source>
        <dbReference type="EMBL" id="AHB85638.1"/>
    </source>
</evidence>
<keyword evidence="1" id="KW-0472">Membrane</keyword>
<evidence type="ECO:0000256" key="1">
    <source>
        <dbReference type="SAM" id="Phobius"/>
    </source>
</evidence>
<keyword evidence="1" id="KW-0812">Transmembrane</keyword>
<feature type="transmembrane region" description="Helical" evidence="1">
    <location>
        <begin position="6"/>
        <end position="29"/>
    </location>
</feature>
<organism evidence="2">
    <name type="scientific">Polyplax spinulosa</name>
    <name type="common">spined rat louse</name>
    <dbReference type="NCBI Taxonomy" id="468197"/>
    <lineage>
        <taxon>Eukaryota</taxon>
        <taxon>Metazoa</taxon>
        <taxon>Ecdysozoa</taxon>
        <taxon>Arthropoda</taxon>
        <taxon>Hexapoda</taxon>
        <taxon>Insecta</taxon>
        <taxon>Pterygota</taxon>
        <taxon>Neoptera</taxon>
        <taxon>Paraneoptera</taxon>
        <taxon>Psocodea</taxon>
        <taxon>Troctomorpha</taxon>
        <taxon>Phthiraptera</taxon>
        <taxon>Anoplura</taxon>
        <taxon>Polyplacidae</taxon>
        <taxon>Polyplax</taxon>
    </lineage>
</organism>
<dbReference type="EMBL" id="KF647762">
    <property type="protein sequence ID" value="AHB85638.1"/>
    <property type="molecule type" value="Genomic_DNA"/>
</dbReference>
<name>V9PXG3_9NEOP</name>
<reference evidence="2" key="1">
    <citation type="submission" date="2013-09" db="EMBL/GenBank/DDBJ databases">
        <authorList>
            <person name="Dong W.-G."/>
            <person name="Song S."/>
            <person name="Jin D.-C."/>
            <person name="Guo X.-G."/>
            <person name="Shao R."/>
        </authorList>
    </citation>
    <scope>NUCLEOTIDE SEQUENCE</scope>
    <source>
        <strain evidence="2">301</strain>
    </source>
</reference>